<reference evidence="3 4" key="1">
    <citation type="submission" date="2019-02" db="EMBL/GenBank/DDBJ databases">
        <title>Halieaceae_genomes.</title>
        <authorList>
            <person name="Li S.-H."/>
        </authorList>
    </citation>
    <scope>NUCLEOTIDE SEQUENCE [LARGE SCALE GENOMIC DNA]</scope>
    <source>
        <strain evidence="3 4">JH123</strain>
    </source>
</reference>
<dbReference type="InterPro" id="IPR025110">
    <property type="entry name" value="AMP-bd_C"/>
</dbReference>
<evidence type="ECO:0000313" key="3">
    <source>
        <dbReference type="EMBL" id="UZP74547.1"/>
    </source>
</evidence>
<dbReference type="InterPro" id="IPR020845">
    <property type="entry name" value="AMP-binding_CS"/>
</dbReference>
<evidence type="ECO:0000259" key="2">
    <source>
        <dbReference type="Pfam" id="PF13193"/>
    </source>
</evidence>
<dbReference type="PANTHER" id="PTHR43201">
    <property type="entry name" value="ACYL-COA SYNTHETASE"/>
    <property type="match status" value="1"/>
</dbReference>
<dbReference type="Proteomes" id="UP001317963">
    <property type="component" value="Chromosome"/>
</dbReference>
<dbReference type="PROSITE" id="PS00455">
    <property type="entry name" value="AMP_BINDING"/>
    <property type="match status" value="1"/>
</dbReference>
<dbReference type="InterPro" id="IPR000873">
    <property type="entry name" value="AMP-dep_synth/lig_dom"/>
</dbReference>
<dbReference type="EMBL" id="CP036501">
    <property type="protein sequence ID" value="UZP74547.1"/>
    <property type="molecule type" value="Genomic_DNA"/>
</dbReference>
<name>A0ABY6Q5M0_9GAMM</name>
<sequence>MSIKATITELTGVGAFFEVEQLQTERGAMDGYKHAPQTLTEIIQNARGHGDQGFIVSGDTRLTFAQFFDRADRLRAYLQESGLNAGDRFAIAMRNNAEWLVGFTAAFLAGATVVPINSWGQADELAFALQDCGASWLLCDDQRGTMLSGELDTKKRLIVYDRAVPGSLRGIDFNDATSNALPKEVATPAADDVCLILYTSGSTGTPKGVVHCQQALSQAVFNMMFTGMLTMTVEGGLRELRGGATQEKALLNVPLFHATGLLGSFVLPLVTAQGIVMISKWDAQEALRLIEAERVTLFSSVPALVKDLLTQPNLANFDISSLHRVSSGGAAMPSDLPGIIEGTIDKAYASGGYGLTETLAVGSQAAGAVFDAKPAAAGVQSPIMAIRCSGADGSVLPPGEAGEIEMRGVACTLGYWNKPEANAAVFTEDGWMKTGDVGYVADDGYVHITGRIKDIVIRGGENIYPGDTEQACYQIDGVQECVVFGVPDELMGEELAMVVRVAASSLSEDDVRAGLKARIAGYKVPKFIELTDQPLARGATEKFDKRAIQAAFVATQKRQ</sequence>
<dbReference type="SUPFAM" id="SSF56801">
    <property type="entry name" value="Acetyl-CoA synthetase-like"/>
    <property type="match status" value="1"/>
</dbReference>
<feature type="domain" description="AMP-binding enzyme C-terminal" evidence="2">
    <location>
        <begin position="468"/>
        <end position="533"/>
    </location>
</feature>
<accession>A0ABY6Q5M0</accession>
<keyword evidence="4" id="KW-1185">Reference proteome</keyword>
<organism evidence="3 4">
    <name type="scientific">Candidatus Paraluminiphilus aquimaris</name>
    <dbReference type="NCBI Taxonomy" id="2518994"/>
    <lineage>
        <taxon>Bacteria</taxon>
        <taxon>Pseudomonadati</taxon>
        <taxon>Pseudomonadota</taxon>
        <taxon>Gammaproteobacteria</taxon>
        <taxon>Cellvibrionales</taxon>
        <taxon>Halieaceae</taxon>
        <taxon>Candidatus Paraluminiphilus</taxon>
    </lineage>
</organism>
<evidence type="ECO:0000313" key="4">
    <source>
        <dbReference type="Proteomes" id="UP001317963"/>
    </source>
</evidence>
<dbReference type="InterPro" id="IPR045851">
    <property type="entry name" value="AMP-bd_C_sf"/>
</dbReference>
<dbReference type="Gene3D" id="3.30.300.30">
    <property type="match status" value="1"/>
</dbReference>
<proteinExistence type="predicted"/>
<gene>
    <name evidence="3" type="ORF">E0F26_07255</name>
</gene>
<dbReference type="InterPro" id="IPR042099">
    <property type="entry name" value="ANL_N_sf"/>
</dbReference>
<protein>
    <submittedName>
        <fullName evidence="3">AMP-binding protein</fullName>
    </submittedName>
</protein>
<dbReference type="Gene3D" id="3.40.50.12780">
    <property type="entry name" value="N-terminal domain of ligase-like"/>
    <property type="match status" value="1"/>
</dbReference>
<feature type="domain" description="AMP-dependent synthetase/ligase" evidence="1">
    <location>
        <begin position="44"/>
        <end position="416"/>
    </location>
</feature>
<dbReference type="RefSeq" id="WP_279241000.1">
    <property type="nucleotide sequence ID" value="NZ_CP036501.1"/>
</dbReference>
<dbReference type="Pfam" id="PF13193">
    <property type="entry name" value="AMP-binding_C"/>
    <property type="match status" value="1"/>
</dbReference>
<dbReference type="Pfam" id="PF00501">
    <property type="entry name" value="AMP-binding"/>
    <property type="match status" value="1"/>
</dbReference>
<dbReference type="PANTHER" id="PTHR43201:SF32">
    <property type="entry name" value="2-SUCCINYLBENZOATE--COA LIGASE, CHLOROPLASTIC_PEROXISOMAL"/>
    <property type="match status" value="1"/>
</dbReference>
<evidence type="ECO:0000259" key="1">
    <source>
        <dbReference type="Pfam" id="PF00501"/>
    </source>
</evidence>